<feature type="chain" id="PRO_5016939514" evidence="1">
    <location>
        <begin position="19"/>
        <end position="108"/>
    </location>
</feature>
<keyword evidence="1" id="KW-0732">Signal</keyword>
<reference evidence="2 3" key="1">
    <citation type="submission" date="2017-12" db="EMBL/GenBank/DDBJ databases">
        <title>Chromulinavorax destructans is a abundant pathogen of dominant heterotrophic picoflagllates.</title>
        <authorList>
            <person name="Deeg C.M."/>
            <person name="Zimmer M."/>
            <person name="Suttle C.A."/>
        </authorList>
    </citation>
    <scope>NUCLEOTIDE SEQUENCE [LARGE SCALE GENOMIC DNA]</scope>
    <source>
        <strain evidence="2 3">SeV1</strain>
    </source>
</reference>
<feature type="signal peptide" evidence="1">
    <location>
        <begin position="1"/>
        <end position="18"/>
    </location>
</feature>
<keyword evidence="3" id="KW-1185">Reference proteome</keyword>
<gene>
    <name evidence="2" type="ORF">C0J27_00015</name>
</gene>
<sequence length="108" mass="12186">MKKKNTLLLGLTCLFATASISAITVNVTNKTAKTISLQNAVTVYRTKTPEFRNVDSIKPQESKQIAFSSTANNHPVSYRFVDIPMKQIYNNYYYGFDASYVKGDITFE</sequence>
<evidence type="ECO:0000313" key="2">
    <source>
        <dbReference type="EMBL" id="AXK60135.1"/>
    </source>
</evidence>
<protein>
    <submittedName>
        <fullName evidence="2">Uncharacterized protein</fullName>
    </submittedName>
</protein>
<dbReference type="Proteomes" id="UP000254834">
    <property type="component" value="Chromosome"/>
</dbReference>
<dbReference type="AlphaFoldDB" id="A0A345ZA18"/>
<dbReference type="RefSeq" id="WP_115585150.1">
    <property type="nucleotide sequence ID" value="NZ_CP025544.1"/>
</dbReference>
<evidence type="ECO:0000313" key="3">
    <source>
        <dbReference type="Proteomes" id="UP000254834"/>
    </source>
</evidence>
<accession>A0A345ZA18</accession>
<evidence type="ECO:0000256" key="1">
    <source>
        <dbReference type="SAM" id="SignalP"/>
    </source>
</evidence>
<name>A0A345ZA18_9BACT</name>
<proteinExistence type="predicted"/>
<dbReference type="EMBL" id="CP025544">
    <property type="protein sequence ID" value="AXK60135.1"/>
    <property type="molecule type" value="Genomic_DNA"/>
</dbReference>
<dbReference type="KEGG" id="cdes:C0J27_00015"/>
<organism evidence="2 3">
    <name type="scientific">Candidatus Chromulinivorax destructor</name>
    <dbReference type="NCBI Taxonomy" id="2066483"/>
    <lineage>
        <taxon>Bacteria</taxon>
        <taxon>Candidatus Babelota</taxon>
        <taxon>Candidatus Babeliae</taxon>
        <taxon>Candidatus Babeliales</taxon>
        <taxon>Candidatus Chromulinivoraceae</taxon>
        <taxon>Candidatus Chromulinivorax</taxon>
    </lineage>
</organism>